<dbReference type="EMBL" id="BLXT01004630">
    <property type="protein sequence ID" value="GFO15806.1"/>
    <property type="molecule type" value="Genomic_DNA"/>
</dbReference>
<feature type="region of interest" description="Disordered" evidence="1">
    <location>
        <begin position="129"/>
        <end position="227"/>
    </location>
</feature>
<dbReference type="AlphaFoldDB" id="A0AAV4AXG2"/>
<evidence type="ECO:0000313" key="2">
    <source>
        <dbReference type="EMBL" id="GFO15806.1"/>
    </source>
</evidence>
<proteinExistence type="predicted"/>
<evidence type="ECO:0000313" key="3">
    <source>
        <dbReference type="Proteomes" id="UP000735302"/>
    </source>
</evidence>
<keyword evidence="3" id="KW-1185">Reference proteome</keyword>
<sequence length="227" mass="23711">MTEAEWLRWQRVQDRRQQVDELLEATGGGDIIYSRNDDGSWRVCRWASIDSGTAEPVTVVDVERTADGAASNGQPAAPESQVSGDRAETDVLMIIPGNGPNDDAGRSPGMDQGNCATATEKCPPKTCSNAKIQGVKPKPKGGKCPLHSGAVKPEESTAGDTTTSPEAFASAPGIPSEPTPEVVAEKSAGEGEVAGQVETEYSTSSETSPLLLAEETKKSYYGGTGSP</sequence>
<evidence type="ECO:0000256" key="1">
    <source>
        <dbReference type="SAM" id="MobiDB-lite"/>
    </source>
</evidence>
<name>A0AAV4AXG2_9GAST</name>
<organism evidence="2 3">
    <name type="scientific">Plakobranchus ocellatus</name>
    <dbReference type="NCBI Taxonomy" id="259542"/>
    <lineage>
        <taxon>Eukaryota</taxon>
        <taxon>Metazoa</taxon>
        <taxon>Spiralia</taxon>
        <taxon>Lophotrochozoa</taxon>
        <taxon>Mollusca</taxon>
        <taxon>Gastropoda</taxon>
        <taxon>Heterobranchia</taxon>
        <taxon>Euthyneura</taxon>
        <taxon>Panpulmonata</taxon>
        <taxon>Sacoglossa</taxon>
        <taxon>Placobranchoidea</taxon>
        <taxon>Plakobranchidae</taxon>
        <taxon>Plakobranchus</taxon>
    </lineage>
</organism>
<protein>
    <submittedName>
        <fullName evidence="2">Uncharacterized protein</fullName>
    </submittedName>
</protein>
<accession>A0AAV4AXG2</accession>
<reference evidence="2 3" key="1">
    <citation type="journal article" date="2021" name="Elife">
        <title>Chloroplast acquisition without the gene transfer in kleptoplastic sea slugs, Plakobranchus ocellatus.</title>
        <authorList>
            <person name="Maeda T."/>
            <person name="Takahashi S."/>
            <person name="Yoshida T."/>
            <person name="Shimamura S."/>
            <person name="Takaki Y."/>
            <person name="Nagai Y."/>
            <person name="Toyoda A."/>
            <person name="Suzuki Y."/>
            <person name="Arimoto A."/>
            <person name="Ishii H."/>
            <person name="Satoh N."/>
            <person name="Nishiyama T."/>
            <person name="Hasebe M."/>
            <person name="Maruyama T."/>
            <person name="Minagawa J."/>
            <person name="Obokata J."/>
            <person name="Shigenobu S."/>
        </authorList>
    </citation>
    <scope>NUCLEOTIDE SEQUENCE [LARGE SCALE GENOMIC DNA]</scope>
</reference>
<comment type="caution">
    <text evidence="2">The sequence shown here is derived from an EMBL/GenBank/DDBJ whole genome shotgun (WGS) entry which is preliminary data.</text>
</comment>
<feature type="compositionally biased region" description="Low complexity" evidence="1">
    <location>
        <begin position="198"/>
        <end position="213"/>
    </location>
</feature>
<gene>
    <name evidence="2" type="ORF">PoB_004231100</name>
</gene>
<dbReference type="Proteomes" id="UP000735302">
    <property type="component" value="Unassembled WGS sequence"/>
</dbReference>